<comment type="caution">
    <text evidence="6">The sequence shown here is derived from an EMBL/GenBank/DDBJ whole genome shotgun (WGS) entry which is preliminary data.</text>
</comment>
<dbReference type="Pfam" id="PF00593">
    <property type="entry name" value="TonB_dep_Rec_b-barrel"/>
    <property type="match status" value="1"/>
</dbReference>
<evidence type="ECO:0000256" key="2">
    <source>
        <dbReference type="ARBA" id="ARBA00023136"/>
    </source>
</evidence>
<dbReference type="Proteomes" id="UP000324575">
    <property type="component" value="Unassembled WGS sequence"/>
</dbReference>
<evidence type="ECO:0000313" key="5">
    <source>
        <dbReference type="EMBL" id="KAA6303207.1"/>
    </source>
</evidence>
<evidence type="ECO:0000259" key="4">
    <source>
        <dbReference type="Pfam" id="PF00593"/>
    </source>
</evidence>
<evidence type="ECO:0000313" key="6">
    <source>
        <dbReference type="EMBL" id="KAA6303440.1"/>
    </source>
</evidence>
<protein>
    <recommendedName>
        <fullName evidence="4">TonB-dependent receptor-like beta-barrel domain-containing protein</fullName>
    </recommendedName>
</protein>
<reference evidence="6 7" key="1">
    <citation type="submission" date="2019-03" db="EMBL/GenBank/DDBJ databases">
        <title>Single cell metagenomics reveals metabolic interactions within the superorganism composed of flagellate Streblomastix strix and complex community of Bacteroidetes bacteria on its surface.</title>
        <authorList>
            <person name="Treitli S.C."/>
            <person name="Kolisko M."/>
            <person name="Husnik F."/>
            <person name="Keeling P."/>
            <person name="Hampl V."/>
        </authorList>
    </citation>
    <scope>NUCLEOTIDE SEQUENCE [LARGE SCALE GENOMIC DNA]</scope>
    <source>
        <strain evidence="6">St1</strain>
    </source>
</reference>
<name>A0A5M8P5D0_9BACT</name>
<gene>
    <name evidence="5" type="ORF">EZS26_000367</name>
    <name evidence="6" type="ORF">EZS26_000600</name>
</gene>
<keyword evidence="2" id="KW-0472">Membrane</keyword>
<dbReference type="EMBL" id="SNRX01000002">
    <property type="protein sequence ID" value="KAA6303207.1"/>
    <property type="molecule type" value="Genomic_DNA"/>
</dbReference>
<keyword evidence="3" id="KW-0998">Cell outer membrane</keyword>
<evidence type="ECO:0000256" key="3">
    <source>
        <dbReference type="ARBA" id="ARBA00023237"/>
    </source>
</evidence>
<dbReference type="GO" id="GO:0009279">
    <property type="term" value="C:cell outer membrane"/>
    <property type="evidence" value="ECO:0007669"/>
    <property type="project" value="UniProtKB-SubCell"/>
</dbReference>
<dbReference type="EMBL" id="SNRX01000002">
    <property type="protein sequence ID" value="KAA6303440.1"/>
    <property type="molecule type" value="Genomic_DNA"/>
</dbReference>
<dbReference type="Gene3D" id="2.40.170.20">
    <property type="entry name" value="TonB-dependent receptor, beta-barrel domain"/>
    <property type="match status" value="1"/>
</dbReference>
<dbReference type="InterPro" id="IPR000531">
    <property type="entry name" value="Beta-barrel_TonB"/>
</dbReference>
<evidence type="ECO:0000313" key="7">
    <source>
        <dbReference type="Proteomes" id="UP000324575"/>
    </source>
</evidence>
<dbReference type="InterPro" id="IPR036942">
    <property type="entry name" value="Beta-barrel_TonB_sf"/>
</dbReference>
<evidence type="ECO:0000256" key="1">
    <source>
        <dbReference type="ARBA" id="ARBA00004442"/>
    </source>
</evidence>
<sequence length="224" mass="25920">MRLEGGLQGLLENGKWNAKAYFYDSGKGIPGAIVSNVWKRPQRQWDRNFFLQGSLVETWHATSKMETQINVKYANDWMRYLSPDTTSGMYIDNRFTQQEIYASIANKYAILSNWDVNLSADYQENILGSSLKNVVYLLRTTALVALATAFEWQQLKAQASLLGTFVHETVDSVGDKQEYTPSVFLSYKPFQHHDFNLRAFYKRIFRMPTFNDLYYTEISGGIWV</sequence>
<dbReference type="AlphaFoldDB" id="A0A5M8P5D0"/>
<accession>A0A5M8P5D0</accession>
<proteinExistence type="predicted"/>
<organism evidence="6 7">
    <name type="scientific">Candidatus Ordinivivax streblomastigis</name>
    <dbReference type="NCBI Taxonomy" id="2540710"/>
    <lineage>
        <taxon>Bacteria</taxon>
        <taxon>Pseudomonadati</taxon>
        <taxon>Bacteroidota</taxon>
        <taxon>Bacteroidia</taxon>
        <taxon>Bacteroidales</taxon>
        <taxon>Candidatus Ordinivivax</taxon>
    </lineage>
</organism>
<dbReference type="SUPFAM" id="SSF56935">
    <property type="entry name" value="Porins"/>
    <property type="match status" value="1"/>
</dbReference>
<feature type="domain" description="TonB-dependent receptor-like beta-barrel" evidence="4">
    <location>
        <begin position="31"/>
        <end position="216"/>
    </location>
</feature>
<comment type="subcellular location">
    <subcellularLocation>
        <location evidence="1">Cell outer membrane</location>
    </subcellularLocation>
</comment>